<feature type="region of interest" description="Disordered" evidence="1">
    <location>
        <begin position="44"/>
        <end position="84"/>
    </location>
</feature>
<sequence>MNDDAKFCGECGQAVAPSLSMGFPCVLCGAPIPVGAEGCTQCGKAADGEAAGADTSLPAPSRPTAPTSAPFSPEPGAPDFSVTPVATSAAPDVIKIAEPEPADNAEMDIIELDAFQLDAIEIPPPPPPPAPRVVPADTFAPLPSLTEALKPRIEPVEPVLEPIVIEPEPVATEEPPPRPAPVPVPVPAPMAPLPAAPVKSVSAEPVRAPAPSIPPTTPVPAEEQTVLATPAPSVQPRTAAAPVWPGHEEEELGPQPEDVVDEFELRRRRTIRQLIIAAVILVLALATFATLMRAQPWKKKPAPPVTVQSQPAPTPAPALTPAISPPPALESAPTPAPDMEAEPEEEAPVQAAPKTKPARATTKPAARSEPKPTRKNSEEDAYMRQIRRQLEQR</sequence>
<accession>A0ABV2TPC9</accession>
<feature type="compositionally biased region" description="Low complexity" evidence="1">
    <location>
        <begin position="348"/>
        <end position="365"/>
    </location>
</feature>
<comment type="caution">
    <text evidence="3">The sequence shown here is derived from an EMBL/GenBank/DDBJ whole genome shotgun (WGS) entry which is preliminary data.</text>
</comment>
<dbReference type="EMBL" id="JBEWZI010000022">
    <property type="protein sequence ID" value="MET7015782.1"/>
    <property type="molecule type" value="Genomic_DNA"/>
</dbReference>
<gene>
    <name evidence="3" type="ORF">ABXR19_16445</name>
</gene>
<reference evidence="3 4" key="1">
    <citation type="submission" date="2024-07" db="EMBL/GenBank/DDBJ databases">
        <title>Uliginosibacterium flavum JJ3220;KACC:17644.</title>
        <authorList>
            <person name="Kim M.K."/>
        </authorList>
    </citation>
    <scope>NUCLEOTIDE SEQUENCE [LARGE SCALE GENOMIC DNA]</scope>
    <source>
        <strain evidence="3 4">KACC:17644</strain>
    </source>
</reference>
<evidence type="ECO:0000256" key="1">
    <source>
        <dbReference type="SAM" id="MobiDB-lite"/>
    </source>
</evidence>
<protein>
    <recommendedName>
        <fullName evidence="5">Zinc ribbon domain-containing protein</fullName>
    </recommendedName>
</protein>
<feature type="compositionally biased region" description="Low complexity" evidence="1">
    <location>
        <begin position="48"/>
        <end position="71"/>
    </location>
</feature>
<keyword evidence="2" id="KW-0472">Membrane</keyword>
<feature type="transmembrane region" description="Helical" evidence="2">
    <location>
        <begin position="274"/>
        <end position="292"/>
    </location>
</feature>
<name>A0ABV2TPC9_9RHOO</name>
<keyword evidence="2" id="KW-0812">Transmembrane</keyword>
<dbReference type="Proteomes" id="UP001549691">
    <property type="component" value="Unassembled WGS sequence"/>
</dbReference>
<evidence type="ECO:0000313" key="3">
    <source>
        <dbReference type="EMBL" id="MET7015782.1"/>
    </source>
</evidence>
<keyword evidence="2" id="KW-1133">Transmembrane helix</keyword>
<evidence type="ECO:0000256" key="2">
    <source>
        <dbReference type="SAM" id="Phobius"/>
    </source>
</evidence>
<proteinExistence type="predicted"/>
<feature type="compositionally biased region" description="Basic and acidic residues" evidence="1">
    <location>
        <begin position="366"/>
        <end position="393"/>
    </location>
</feature>
<feature type="region of interest" description="Disordered" evidence="1">
    <location>
        <begin position="297"/>
        <end position="393"/>
    </location>
</feature>
<evidence type="ECO:0008006" key="5">
    <source>
        <dbReference type="Google" id="ProtNLM"/>
    </source>
</evidence>
<evidence type="ECO:0000313" key="4">
    <source>
        <dbReference type="Proteomes" id="UP001549691"/>
    </source>
</evidence>
<feature type="compositionally biased region" description="Pro residues" evidence="1">
    <location>
        <begin position="312"/>
        <end position="328"/>
    </location>
</feature>
<organism evidence="3 4">
    <name type="scientific">Uliginosibacterium flavum</name>
    <dbReference type="NCBI Taxonomy" id="1396831"/>
    <lineage>
        <taxon>Bacteria</taxon>
        <taxon>Pseudomonadati</taxon>
        <taxon>Pseudomonadota</taxon>
        <taxon>Betaproteobacteria</taxon>
        <taxon>Rhodocyclales</taxon>
        <taxon>Zoogloeaceae</taxon>
        <taxon>Uliginosibacterium</taxon>
    </lineage>
</organism>
<keyword evidence="4" id="KW-1185">Reference proteome</keyword>